<comment type="caution">
    <text evidence="2">The sequence shown here is derived from an EMBL/GenBank/DDBJ whole genome shotgun (WGS) entry which is preliminary data.</text>
</comment>
<proteinExistence type="predicted"/>
<name>A0ABW1S3U6_9LACO</name>
<feature type="transmembrane region" description="Helical" evidence="1">
    <location>
        <begin position="116"/>
        <end position="136"/>
    </location>
</feature>
<dbReference type="PANTHER" id="PTHR40078">
    <property type="entry name" value="INTEGRAL MEMBRANE PROTEIN-RELATED"/>
    <property type="match status" value="1"/>
</dbReference>
<evidence type="ECO:0008006" key="4">
    <source>
        <dbReference type="Google" id="ProtNLM"/>
    </source>
</evidence>
<gene>
    <name evidence="2" type="ORF">ACFP5Y_14170</name>
</gene>
<sequence length="231" mass="25348">MSTPTSTGNSLSARIAALVFSLVLNACGNALSIASNFGSGIWTASAVNMHAAFGLDVGLLLFIIGFVNALTNQLLIHRLDIPRFAGEILFVLCFSYFVDLFTALFTMIGIPHWNWIIRMILSMVGVSTFCVAISIYQRANIFMHPNDDTTNILRFMYLKGNATASQLIDFVPPIVIMIITFTMTHQVLAVNVGTFYSFIMNGILMALCQRVLMEGLCGTSFTCERGSFSLL</sequence>
<feature type="transmembrane region" description="Helical" evidence="1">
    <location>
        <begin position="88"/>
        <end position="110"/>
    </location>
</feature>
<reference evidence="3" key="1">
    <citation type="journal article" date="2019" name="Int. J. Syst. Evol. Microbiol.">
        <title>The Global Catalogue of Microorganisms (GCM) 10K type strain sequencing project: providing services to taxonomists for standard genome sequencing and annotation.</title>
        <authorList>
            <consortium name="The Broad Institute Genomics Platform"/>
            <consortium name="The Broad Institute Genome Sequencing Center for Infectious Disease"/>
            <person name="Wu L."/>
            <person name="Ma J."/>
        </authorList>
    </citation>
    <scope>NUCLEOTIDE SEQUENCE [LARGE SCALE GENOMIC DNA]</scope>
    <source>
        <strain evidence="3">CCM 8933</strain>
    </source>
</reference>
<accession>A0ABW1S3U6</accession>
<dbReference type="Pfam" id="PF19700">
    <property type="entry name" value="DUF6198"/>
    <property type="match status" value="1"/>
</dbReference>
<dbReference type="RefSeq" id="WP_379832554.1">
    <property type="nucleotide sequence ID" value="NZ_JBHSSC010000045.1"/>
</dbReference>
<evidence type="ECO:0000313" key="3">
    <source>
        <dbReference type="Proteomes" id="UP001596282"/>
    </source>
</evidence>
<keyword evidence="1" id="KW-0812">Transmembrane</keyword>
<feature type="transmembrane region" description="Helical" evidence="1">
    <location>
        <begin position="187"/>
        <end position="207"/>
    </location>
</feature>
<protein>
    <recommendedName>
        <fullName evidence="4">Sugar specific permease</fullName>
    </recommendedName>
</protein>
<dbReference type="EMBL" id="JBHSSC010000045">
    <property type="protein sequence ID" value="MFC6182379.1"/>
    <property type="molecule type" value="Genomic_DNA"/>
</dbReference>
<organism evidence="2 3">
    <name type="scientific">Lactiplantibacillus daowaiensis</name>
    <dbReference type="NCBI Taxonomy" id="2559918"/>
    <lineage>
        <taxon>Bacteria</taxon>
        <taxon>Bacillati</taxon>
        <taxon>Bacillota</taxon>
        <taxon>Bacilli</taxon>
        <taxon>Lactobacillales</taxon>
        <taxon>Lactobacillaceae</taxon>
        <taxon>Lactiplantibacillus</taxon>
    </lineage>
</organism>
<evidence type="ECO:0000256" key="1">
    <source>
        <dbReference type="SAM" id="Phobius"/>
    </source>
</evidence>
<dbReference type="InterPro" id="IPR038750">
    <property type="entry name" value="YczE/YyaS-like"/>
</dbReference>
<keyword evidence="1" id="KW-0472">Membrane</keyword>
<feature type="transmembrane region" description="Helical" evidence="1">
    <location>
        <begin position="12"/>
        <end position="31"/>
    </location>
</feature>
<dbReference type="PANTHER" id="PTHR40078:SF1">
    <property type="entry name" value="INTEGRAL MEMBRANE PROTEIN"/>
    <property type="match status" value="1"/>
</dbReference>
<evidence type="ECO:0000313" key="2">
    <source>
        <dbReference type="EMBL" id="MFC6182379.1"/>
    </source>
</evidence>
<keyword evidence="1" id="KW-1133">Transmembrane helix</keyword>
<feature type="transmembrane region" description="Helical" evidence="1">
    <location>
        <begin position="51"/>
        <end position="76"/>
    </location>
</feature>
<dbReference type="Proteomes" id="UP001596282">
    <property type="component" value="Unassembled WGS sequence"/>
</dbReference>
<keyword evidence="3" id="KW-1185">Reference proteome</keyword>